<comment type="caution">
    <text evidence="10">The sequence shown here is derived from an EMBL/GenBank/DDBJ whole genome shotgun (WGS) entry which is preliminary data.</text>
</comment>
<dbReference type="Gene3D" id="3.30.70.270">
    <property type="match status" value="1"/>
</dbReference>
<evidence type="ECO:0000256" key="1">
    <source>
        <dbReference type="ARBA" id="ARBA00022670"/>
    </source>
</evidence>
<keyword evidence="8 10" id="KW-0695">RNA-directed DNA polymerase</keyword>
<proteinExistence type="predicted"/>
<keyword evidence="7" id="KW-0378">Hydrolase</keyword>
<name>A0A5A7STJ6_CUCMM</name>
<keyword evidence="1" id="KW-0645">Protease</keyword>
<keyword evidence="3" id="KW-0548">Nucleotidyltransferase</keyword>
<dbReference type="PANTHER" id="PTHR33064">
    <property type="entry name" value="POL PROTEIN"/>
    <property type="match status" value="1"/>
</dbReference>
<keyword evidence="2" id="KW-0808">Transferase</keyword>
<dbReference type="EMBL" id="SSTD01005506">
    <property type="protein sequence ID" value="TYK21864.1"/>
    <property type="molecule type" value="Genomic_DNA"/>
</dbReference>
<keyword evidence="5" id="KW-0064">Aspartyl protease</keyword>
<gene>
    <name evidence="11" type="ORF">E5676_scaffold836G00170</name>
    <name evidence="10" type="ORF">E6C27_scaffold1735G00190</name>
</gene>
<keyword evidence="6" id="KW-0255">Endonuclease</keyword>
<evidence type="ECO:0000259" key="9">
    <source>
        <dbReference type="Pfam" id="PF17917"/>
    </source>
</evidence>
<protein>
    <submittedName>
        <fullName evidence="10">Reverse transcriptase</fullName>
    </submittedName>
</protein>
<feature type="domain" description="Reverse transcriptase RNase H-like" evidence="9">
    <location>
        <begin position="63"/>
        <end position="106"/>
    </location>
</feature>
<dbReference type="GO" id="GO:0004519">
    <property type="term" value="F:endonuclease activity"/>
    <property type="evidence" value="ECO:0007669"/>
    <property type="project" value="UniProtKB-KW"/>
</dbReference>
<evidence type="ECO:0000313" key="13">
    <source>
        <dbReference type="Proteomes" id="UP000321947"/>
    </source>
</evidence>
<evidence type="ECO:0000256" key="7">
    <source>
        <dbReference type="ARBA" id="ARBA00022801"/>
    </source>
</evidence>
<dbReference type="GO" id="GO:0003964">
    <property type="term" value="F:RNA-directed DNA polymerase activity"/>
    <property type="evidence" value="ECO:0007669"/>
    <property type="project" value="UniProtKB-KW"/>
</dbReference>
<dbReference type="PANTHER" id="PTHR33064:SF37">
    <property type="entry name" value="RIBONUCLEASE H"/>
    <property type="match status" value="1"/>
</dbReference>
<accession>A0A5A7STJ6</accession>
<dbReference type="InterPro" id="IPR043502">
    <property type="entry name" value="DNA/RNA_pol_sf"/>
</dbReference>
<dbReference type="GO" id="GO:0006508">
    <property type="term" value="P:proteolysis"/>
    <property type="evidence" value="ECO:0007669"/>
    <property type="project" value="UniProtKB-KW"/>
</dbReference>
<evidence type="ECO:0000313" key="12">
    <source>
        <dbReference type="Proteomes" id="UP000321393"/>
    </source>
</evidence>
<evidence type="ECO:0000313" key="10">
    <source>
        <dbReference type="EMBL" id="KAA0033823.1"/>
    </source>
</evidence>
<dbReference type="InterPro" id="IPR041373">
    <property type="entry name" value="RT_RNaseH"/>
</dbReference>
<evidence type="ECO:0000256" key="5">
    <source>
        <dbReference type="ARBA" id="ARBA00022750"/>
    </source>
</evidence>
<evidence type="ECO:0000256" key="6">
    <source>
        <dbReference type="ARBA" id="ARBA00022759"/>
    </source>
</evidence>
<keyword evidence="4" id="KW-0540">Nuclease</keyword>
<dbReference type="Pfam" id="PF17917">
    <property type="entry name" value="RT_RNaseH"/>
    <property type="match status" value="1"/>
</dbReference>
<evidence type="ECO:0000256" key="8">
    <source>
        <dbReference type="ARBA" id="ARBA00022918"/>
    </source>
</evidence>
<dbReference type="InterPro" id="IPR051320">
    <property type="entry name" value="Viral_Replic_Matur_Polypro"/>
</dbReference>
<organism evidence="10 12">
    <name type="scientific">Cucumis melo var. makuwa</name>
    <name type="common">Oriental melon</name>
    <dbReference type="NCBI Taxonomy" id="1194695"/>
    <lineage>
        <taxon>Eukaryota</taxon>
        <taxon>Viridiplantae</taxon>
        <taxon>Streptophyta</taxon>
        <taxon>Embryophyta</taxon>
        <taxon>Tracheophyta</taxon>
        <taxon>Spermatophyta</taxon>
        <taxon>Magnoliopsida</taxon>
        <taxon>eudicotyledons</taxon>
        <taxon>Gunneridae</taxon>
        <taxon>Pentapetalae</taxon>
        <taxon>rosids</taxon>
        <taxon>fabids</taxon>
        <taxon>Cucurbitales</taxon>
        <taxon>Cucurbitaceae</taxon>
        <taxon>Benincaseae</taxon>
        <taxon>Cucumis</taxon>
    </lineage>
</organism>
<dbReference type="Proteomes" id="UP000321947">
    <property type="component" value="Unassembled WGS sequence"/>
</dbReference>
<evidence type="ECO:0000256" key="4">
    <source>
        <dbReference type="ARBA" id="ARBA00022722"/>
    </source>
</evidence>
<dbReference type="InterPro" id="IPR043128">
    <property type="entry name" value="Rev_trsase/Diguanyl_cyclase"/>
</dbReference>
<evidence type="ECO:0000256" key="3">
    <source>
        <dbReference type="ARBA" id="ARBA00022695"/>
    </source>
</evidence>
<dbReference type="Proteomes" id="UP000321393">
    <property type="component" value="Unassembled WGS sequence"/>
</dbReference>
<dbReference type="STRING" id="1194695.A0A5A7STJ6"/>
<dbReference type="EMBL" id="SSTE01020604">
    <property type="protein sequence ID" value="KAA0033823.1"/>
    <property type="molecule type" value="Genomic_DNA"/>
</dbReference>
<dbReference type="OrthoDB" id="1714528at2759"/>
<dbReference type="SUPFAM" id="SSF56672">
    <property type="entry name" value="DNA/RNA polymerases"/>
    <property type="match status" value="1"/>
</dbReference>
<dbReference type="AlphaFoldDB" id="A0A5A7STJ6"/>
<dbReference type="GO" id="GO:0004190">
    <property type="term" value="F:aspartic-type endopeptidase activity"/>
    <property type="evidence" value="ECO:0007669"/>
    <property type="project" value="UniProtKB-KW"/>
</dbReference>
<sequence>MGHIIEYGKIGIDKDKLRAIKEWRAPTSVTKLHFFLELTNYYHRFIEGFLRRVAPLAELFKKDFALEGILTQEGHPIAYRNRLNSAERRYTVSEKEMLVVVHYLSQPKLTSKKA</sequence>
<evidence type="ECO:0000313" key="11">
    <source>
        <dbReference type="EMBL" id="TYK21864.1"/>
    </source>
</evidence>
<evidence type="ECO:0000256" key="2">
    <source>
        <dbReference type="ARBA" id="ARBA00022679"/>
    </source>
</evidence>
<reference evidence="12 13" key="1">
    <citation type="submission" date="2019-08" db="EMBL/GenBank/DDBJ databases">
        <title>Draft genome sequences of two oriental melons (Cucumis melo L. var makuwa).</title>
        <authorList>
            <person name="Kwon S.-Y."/>
        </authorList>
    </citation>
    <scope>NUCLEOTIDE SEQUENCE [LARGE SCALE GENOMIC DNA]</scope>
    <source>
        <strain evidence="13">cv. Chang Bougi</strain>
        <strain evidence="12">cv. SW 3</strain>
        <tissue evidence="10">Leaf</tissue>
    </source>
</reference>